<accession>A0A7S2XX33</accession>
<dbReference type="SUPFAM" id="SSF51230">
    <property type="entry name" value="Single hybrid motif"/>
    <property type="match status" value="1"/>
</dbReference>
<reference evidence="1" key="1">
    <citation type="submission" date="2021-01" db="EMBL/GenBank/DDBJ databases">
        <authorList>
            <person name="Corre E."/>
            <person name="Pelletier E."/>
            <person name="Niang G."/>
            <person name="Scheremetjew M."/>
            <person name="Finn R."/>
            <person name="Kale V."/>
            <person name="Holt S."/>
            <person name="Cochrane G."/>
            <person name="Meng A."/>
            <person name="Brown T."/>
            <person name="Cohen L."/>
        </authorList>
    </citation>
    <scope>NUCLEOTIDE SEQUENCE</scope>
    <source>
        <strain evidence="1">CCMP1661</strain>
    </source>
</reference>
<gene>
    <name evidence="1" type="ORF">FJAP1339_LOCUS4750</name>
</gene>
<dbReference type="AlphaFoldDB" id="A0A7S2XX33"/>
<evidence type="ECO:0008006" key="2">
    <source>
        <dbReference type="Google" id="ProtNLM"/>
    </source>
</evidence>
<dbReference type="EMBL" id="HBHR01009939">
    <property type="protein sequence ID" value="CAD9862218.1"/>
    <property type="molecule type" value="Transcribed_RNA"/>
</dbReference>
<dbReference type="InterPro" id="IPR011053">
    <property type="entry name" value="Single_hybrid_motif"/>
</dbReference>
<evidence type="ECO:0000313" key="1">
    <source>
        <dbReference type="EMBL" id="CAD9862218.1"/>
    </source>
</evidence>
<dbReference type="CDD" id="cd06849">
    <property type="entry name" value="lipoyl_domain"/>
    <property type="match status" value="1"/>
</dbReference>
<protein>
    <recommendedName>
        <fullName evidence="2">Lipoyl-binding domain-containing protein</fullName>
    </recommendedName>
</protein>
<name>A0A7S2XX33_9STRA</name>
<dbReference type="Gene3D" id="2.40.50.100">
    <property type="match status" value="1"/>
</dbReference>
<sequence>MFQTIARMSKNITMPRLSPTHTQARIIRLEVSNGDHVVEYDPVFTVECSADLVTPAFRNFPDQKLKMIVETQEEGTITKLETKLLGQWVEVGTNLGVIDDGDPVDGEWMWQAYSTNSNDE</sequence>
<organism evidence="1">
    <name type="scientific">Fibrocapsa japonica</name>
    <dbReference type="NCBI Taxonomy" id="94617"/>
    <lineage>
        <taxon>Eukaryota</taxon>
        <taxon>Sar</taxon>
        <taxon>Stramenopiles</taxon>
        <taxon>Ochrophyta</taxon>
        <taxon>Raphidophyceae</taxon>
        <taxon>Chattonellales</taxon>
        <taxon>Chattonellaceae</taxon>
        <taxon>Fibrocapsa</taxon>
    </lineage>
</organism>
<proteinExistence type="predicted"/>